<dbReference type="InterPro" id="IPR013762">
    <property type="entry name" value="Integrase-like_cat_sf"/>
</dbReference>
<dbReference type="PANTHER" id="PTHR30349:SF41">
    <property type="entry name" value="INTEGRASE_RECOMBINASE PROTEIN MJ0367-RELATED"/>
    <property type="match status" value="1"/>
</dbReference>
<evidence type="ECO:0000256" key="4">
    <source>
        <dbReference type="ARBA" id="ARBA00023172"/>
    </source>
</evidence>
<evidence type="ECO:0000259" key="5">
    <source>
        <dbReference type="PROSITE" id="PS51898"/>
    </source>
</evidence>
<comment type="similarity">
    <text evidence="1">Belongs to the 'phage' integrase family.</text>
</comment>
<feature type="domain" description="Tyr recombinase" evidence="5">
    <location>
        <begin position="319"/>
        <end position="498"/>
    </location>
</feature>
<sequence>MPYGTYLIRSRHASQWYARIIIPHDVREHFRQRREIRKTLNTSCKKTAKRRVLAVWLAYQDVFDALRKGQPVTTVFPADWGALADLTTAIESPESLSLHPSNRHPRDSVVFSRIEPIRVSCPRTREVLTVNLVTINPVTGEITVADATDADIRLVKELVPSVWRERAALTSPPALPEASTSLSPRLSELWGAFEEESLANVKDKTRQTIRQALAVFIDIVGDVPASQLDKKLTRSFAKELARYPAQRTKGKWGAMSLEEIRRHDPKIISHKTQSNIFNNLHNFAGWMVEAEILSSNPFTRRRVQKAQQPPSRKTWCDAELKLWFSSESYLQYRDSSTERWKYWLPLLAIYSGARLEELAALAPTDVSEYKGIYFFEIHGRDGRSVKTLSSWRYVPLHPHLIERGLLDYVSGRKGKERLFELNPYRGEYGKRASKAFTNMRKSLGLKPTFHGYRHTVAEALRLKDVSTEHIAWLLGHAGVTITDHYGSDADKRKRLPILSEVVNMLDWSDVV</sequence>
<keyword evidence="4" id="KW-0233">DNA recombination</keyword>
<dbReference type="InterPro" id="IPR046668">
    <property type="entry name" value="DUF6538"/>
</dbReference>
<keyword evidence="3" id="KW-0238">DNA-binding</keyword>
<dbReference type="Proteomes" id="UP001229025">
    <property type="component" value="Unassembled WGS sequence"/>
</dbReference>
<dbReference type="SUPFAM" id="SSF56349">
    <property type="entry name" value="DNA breaking-rejoining enzymes"/>
    <property type="match status" value="1"/>
</dbReference>
<name>A0ABT6UUL7_9GAMM</name>
<organism evidence="6 7">
    <name type="scientific">Cobetia amphilecti</name>
    <dbReference type="NCBI Taxonomy" id="1055104"/>
    <lineage>
        <taxon>Bacteria</taxon>
        <taxon>Pseudomonadati</taxon>
        <taxon>Pseudomonadota</taxon>
        <taxon>Gammaproteobacteria</taxon>
        <taxon>Oceanospirillales</taxon>
        <taxon>Halomonadaceae</taxon>
        <taxon>Cobetia</taxon>
    </lineage>
</organism>
<dbReference type="EMBL" id="JASCSA010000024">
    <property type="protein sequence ID" value="MDI5886050.1"/>
    <property type="molecule type" value="Genomic_DNA"/>
</dbReference>
<protein>
    <submittedName>
        <fullName evidence="6">Site-specific integrase</fullName>
    </submittedName>
</protein>
<dbReference type="CDD" id="cd01184">
    <property type="entry name" value="INT_C_like_1"/>
    <property type="match status" value="1"/>
</dbReference>
<dbReference type="InterPro" id="IPR050090">
    <property type="entry name" value="Tyrosine_recombinase_XerCD"/>
</dbReference>
<dbReference type="PANTHER" id="PTHR30349">
    <property type="entry name" value="PHAGE INTEGRASE-RELATED"/>
    <property type="match status" value="1"/>
</dbReference>
<evidence type="ECO:0000256" key="1">
    <source>
        <dbReference type="ARBA" id="ARBA00008857"/>
    </source>
</evidence>
<dbReference type="InterPro" id="IPR002104">
    <property type="entry name" value="Integrase_catalytic"/>
</dbReference>
<dbReference type="InterPro" id="IPR011010">
    <property type="entry name" value="DNA_brk_join_enz"/>
</dbReference>
<evidence type="ECO:0000313" key="7">
    <source>
        <dbReference type="Proteomes" id="UP001229025"/>
    </source>
</evidence>
<gene>
    <name evidence="6" type="ORF">QLT01_17030</name>
</gene>
<evidence type="ECO:0000313" key="6">
    <source>
        <dbReference type="EMBL" id="MDI5886050.1"/>
    </source>
</evidence>
<accession>A0ABT6UUL7</accession>
<evidence type="ECO:0000256" key="3">
    <source>
        <dbReference type="ARBA" id="ARBA00023125"/>
    </source>
</evidence>
<reference evidence="7" key="1">
    <citation type="submission" date="2023-07" db="EMBL/GenBank/DDBJ databases">
        <title>Genome-based characterization of strain KMM 296 and proposal for reclassification of Cobetia litoralis and Cobetia pacifica, and emended description of the species Cobetia amphilecti and Cobetia marina.</title>
        <authorList>
            <person name="Balabanova L."/>
            <person name="Nedashkovskaya O."/>
        </authorList>
    </citation>
    <scope>NUCLEOTIDE SEQUENCE [LARGE SCALE GENOMIC DNA]</scope>
    <source>
        <strain evidence="7">NRIC 0815</strain>
    </source>
</reference>
<evidence type="ECO:0000256" key="2">
    <source>
        <dbReference type="ARBA" id="ARBA00022908"/>
    </source>
</evidence>
<dbReference type="Gene3D" id="1.10.443.10">
    <property type="entry name" value="Intergrase catalytic core"/>
    <property type="match status" value="1"/>
</dbReference>
<dbReference type="InterPro" id="IPR010998">
    <property type="entry name" value="Integrase_recombinase_N"/>
</dbReference>
<proteinExistence type="inferred from homology"/>
<dbReference type="Gene3D" id="1.10.150.130">
    <property type="match status" value="1"/>
</dbReference>
<comment type="caution">
    <text evidence="6">The sequence shown here is derived from an EMBL/GenBank/DDBJ whole genome shotgun (WGS) entry which is preliminary data.</text>
</comment>
<keyword evidence="7" id="KW-1185">Reference proteome</keyword>
<dbReference type="PROSITE" id="PS51898">
    <property type="entry name" value="TYR_RECOMBINASE"/>
    <property type="match status" value="1"/>
</dbReference>
<keyword evidence="2" id="KW-0229">DNA integration</keyword>
<dbReference type="Pfam" id="PF20172">
    <property type="entry name" value="DUF6538"/>
    <property type="match status" value="1"/>
</dbReference>
<dbReference type="Pfam" id="PF00589">
    <property type="entry name" value="Phage_integrase"/>
    <property type="match status" value="1"/>
</dbReference>